<sequence>MTLKLPSLPRIPAAVARKGAIPAVLLAALTSPLAYGTLERLEGNVKQVYADHLAGGIPTYCAGRTDPPEVIGTKLTDDQCREVNKVTLLEYGYAVLGCVNWDYLTATRLIGLTMFAVNVGKAAACGSQPFQQINAGRIEQGCNLLALRYDGTPNWSYAGGVFYQGLQNRRQAERKLCREDLQ</sequence>
<dbReference type="AlphaFoldDB" id="A0A7X0PD23"/>
<dbReference type="HAMAP" id="MF_04110">
    <property type="entry name" value="ENDOLYSIN_T4"/>
    <property type="match status" value="1"/>
</dbReference>
<dbReference type="RefSeq" id="WP_184856965.1">
    <property type="nucleotide sequence ID" value="NZ_JACHLK010000003.1"/>
</dbReference>
<protein>
    <recommendedName>
        <fullName evidence="6">Lysozyme</fullName>
        <ecNumber evidence="6">3.2.1.17</ecNumber>
    </recommendedName>
</protein>
<dbReference type="InterPro" id="IPR023346">
    <property type="entry name" value="Lysozyme-like_dom_sf"/>
</dbReference>
<name>A0A7X0PD23_9BURK</name>
<dbReference type="GO" id="GO:0009253">
    <property type="term" value="P:peptidoglycan catabolic process"/>
    <property type="evidence" value="ECO:0007669"/>
    <property type="project" value="InterPro"/>
</dbReference>
<reference evidence="7 8" key="1">
    <citation type="submission" date="2020-08" db="EMBL/GenBank/DDBJ databases">
        <title>Functional genomics of gut bacteria from endangered species of beetles.</title>
        <authorList>
            <person name="Carlos-Shanley C."/>
        </authorList>
    </citation>
    <scope>NUCLEOTIDE SEQUENCE [LARGE SCALE GENOMIC DNA]</scope>
    <source>
        <strain evidence="7 8">S00198</strain>
    </source>
</reference>
<dbReference type="Pfam" id="PF00959">
    <property type="entry name" value="Phage_lysozyme"/>
    <property type="match status" value="1"/>
</dbReference>
<keyword evidence="8" id="KW-1185">Reference proteome</keyword>
<dbReference type="EC" id="3.2.1.17" evidence="6"/>
<organism evidence="7 8">
    <name type="scientific">Acidovorax soli</name>
    <dbReference type="NCBI Taxonomy" id="592050"/>
    <lineage>
        <taxon>Bacteria</taxon>
        <taxon>Pseudomonadati</taxon>
        <taxon>Pseudomonadota</taxon>
        <taxon>Betaproteobacteria</taxon>
        <taxon>Burkholderiales</taxon>
        <taxon>Comamonadaceae</taxon>
        <taxon>Acidovorax</taxon>
    </lineage>
</organism>
<evidence type="ECO:0000256" key="1">
    <source>
        <dbReference type="ARBA" id="ARBA00000632"/>
    </source>
</evidence>
<evidence type="ECO:0000256" key="6">
    <source>
        <dbReference type="RuleBase" id="RU003788"/>
    </source>
</evidence>
<evidence type="ECO:0000313" key="7">
    <source>
        <dbReference type="EMBL" id="MBB6559569.1"/>
    </source>
</evidence>
<dbReference type="Gene3D" id="1.10.530.40">
    <property type="match status" value="1"/>
</dbReference>
<dbReference type="InterPro" id="IPR002196">
    <property type="entry name" value="Glyco_hydro_24"/>
</dbReference>
<proteinExistence type="inferred from homology"/>
<accession>A0A7X0PD23</accession>
<dbReference type="GO" id="GO:0031640">
    <property type="term" value="P:killing of cells of another organism"/>
    <property type="evidence" value="ECO:0007669"/>
    <property type="project" value="UniProtKB-KW"/>
</dbReference>
<evidence type="ECO:0000256" key="4">
    <source>
        <dbReference type="ARBA" id="ARBA00022801"/>
    </source>
</evidence>
<keyword evidence="4 6" id="KW-0378">Hydrolase</keyword>
<dbReference type="InterPro" id="IPR051018">
    <property type="entry name" value="Bacteriophage_GH24"/>
</dbReference>
<evidence type="ECO:0000256" key="2">
    <source>
        <dbReference type="ARBA" id="ARBA00022529"/>
    </source>
</evidence>
<dbReference type="GO" id="GO:0016998">
    <property type="term" value="P:cell wall macromolecule catabolic process"/>
    <property type="evidence" value="ECO:0007669"/>
    <property type="project" value="InterPro"/>
</dbReference>
<evidence type="ECO:0000256" key="5">
    <source>
        <dbReference type="ARBA" id="ARBA00023295"/>
    </source>
</evidence>
<comment type="catalytic activity">
    <reaction evidence="1 6">
        <text>Hydrolysis of (1-&gt;4)-beta-linkages between N-acetylmuramic acid and N-acetyl-D-glucosamine residues in a peptidoglycan and between N-acetyl-D-glucosamine residues in chitodextrins.</text>
        <dbReference type="EC" id="3.2.1.17"/>
    </reaction>
</comment>
<dbReference type="GO" id="GO:0003796">
    <property type="term" value="F:lysozyme activity"/>
    <property type="evidence" value="ECO:0007669"/>
    <property type="project" value="UniProtKB-EC"/>
</dbReference>
<evidence type="ECO:0000313" key="8">
    <source>
        <dbReference type="Proteomes" id="UP000575083"/>
    </source>
</evidence>
<keyword evidence="5 6" id="KW-0326">Glycosidase</keyword>
<dbReference type="Proteomes" id="UP000575083">
    <property type="component" value="Unassembled WGS sequence"/>
</dbReference>
<dbReference type="InterPro" id="IPR023347">
    <property type="entry name" value="Lysozyme_dom_sf"/>
</dbReference>
<keyword evidence="2 6" id="KW-0929">Antimicrobial</keyword>
<dbReference type="GO" id="GO:0042742">
    <property type="term" value="P:defense response to bacterium"/>
    <property type="evidence" value="ECO:0007669"/>
    <property type="project" value="UniProtKB-KW"/>
</dbReference>
<keyword evidence="3 6" id="KW-0081">Bacteriolytic enzyme</keyword>
<dbReference type="InterPro" id="IPR034690">
    <property type="entry name" value="Endolysin_T4_type"/>
</dbReference>
<dbReference type="EMBL" id="JACHLK010000003">
    <property type="protein sequence ID" value="MBB6559569.1"/>
    <property type="molecule type" value="Genomic_DNA"/>
</dbReference>
<dbReference type="PANTHER" id="PTHR38107:SF3">
    <property type="entry name" value="LYSOZYME RRRD-RELATED"/>
    <property type="match status" value="1"/>
</dbReference>
<comment type="similarity">
    <text evidence="6">Belongs to the glycosyl hydrolase 24 family.</text>
</comment>
<dbReference type="PANTHER" id="PTHR38107">
    <property type="match status" value="1"/>
</dbReference>
<gene>
    <name evidence="7" type="ORF">HNP48_002236</name>
</gene>
<dbReference type="SUPFAM" id="SSF53955">
    <property type="entry name" value="Lysozyme-like"/>
    <property type="match status" value="1"/>
</dbReference>
<evidence type="ECO:0000256" key="3">
    <source>
        <dbReference type="ARBA" id="ARBA00022638"/>
    </source>
</evidence>
<comment type="caution">
    <text evidence="7">The sequence shown here is derived from an EMBL/GenBank/DDBJ whole genome shotgun (WGS) entry which is preliminary data.</text>
</comment>